<dbReference type="InterPro" id="IPR036291">
    <property type="entry name" value="NAD(P)-bd_dom_sf"/>
</dbReference>
<dbReference type="Proteomes" id="UP000215896">
    <property type="component" value="Unassembled WGS sequence"/>
</dbReference>
<accession>A0A255GN73</accession>
<name>A0A255GN73_9ACTN</name>
<dbReference type="RefSeq" id="WP_094405248.1">
    <property type="nucleotide sequence ID" value="NZ_NMVN01000016.1"/>
</dbReference>
<dbReference type="CDD" id="cd05233">
    <property type="entry name" value="SDR_c"/>
    <property type="match status" value="1"/>
</dbReference>
<protein>
    <submittedName>
        <fullName evidence="3">3-ketoacyl-ACP reductase</fullName>
    </submittedName>
</protein>
<dbReference type="GO" id="GO:0016491">
    <property type="term" value="F:oxidoreductase activity"/>
    <property type="evidence" value="ECO:0007669"/>
    <property type="project" value="UniProtKB-KW"/>
</dbReference>
<keyword evidence="2" id="KW-0560">Oxidoreductase</keyword>
<dbReference type="PANTHER" id="PTHR24321">
    <property type="entry name" value="DEHYDROGENASES, SHORT CHAIN"/>
    <property type="match status" value="1"/>
</dbReference>
<evidence type="ECO:0000256" key="2">
    <source>
        <dbReference type="ARBA" id="ARBA00023002"/>
    </source>
</evidence>
<dbReference type="PRINTS" id="PR00081">
    <property type="entry name" value="GDHRDH"/>
</dbReference>
<evidence type="ECO:0000313" key="3">
    <source>
        <dbReference type="EMBL" id="OYO14444.1"/>
    </source>
</evidence>
<dbReference type="SUPFAM" id="SSF51735">
    <property type="entry name" value="NAD(P)-binding Rossmann-fold domains"/>
    <property type="match status" value="1"/>
</dbReference>
<proteinExistence type="inferred from homology"/>
<dbReference type="AlphaFoldDB" id="A0A255GN73"/>
<comment type="caution">
    <text evidence="3">The sequence shown here is derived from an EMBL/GenBank/DDBJ whole genome shotgun (WGS) entry which is preliminary data.</text>
</comment>
<dbReference type="Pfam" id="PF00106">
    <property type="entry name" value="adh_short"/>
    <property type="match status" value="1"/>
</dbReference>
<comment type="similarity">
    <text evidence="1">Belongs to the short-chain dehydrogenases/reductases (SDR) family.</text>
</comment>
<dbReference type="PROSITE" id="PS00061">
    <property type="entry name" value="ADH_SHORT"/>
    <property type="match status" value="1"/>
</dbReference>
<organism evidence="3 4">
    <name type="scientific">Enemella evansiae</name>
    <dbReference type="NCBI Taxonomy" id="2016499"/>
    <lineage>
        <taxon>Bacteria</taxon>
        <taxon>Bacillati</taxon>
        <taxon>Actinomycetota</taxon>
        <taxon>Actinomycetes</taxon>
        <taxon>Propionibacteriales</taxon>
        <taxon>Propionibacteriaceae</taxon>
        <taxon>Enemella</taxon>
    </lineage>
</organism>
<dbReference type="InterPro" id="IPR002347">
    <property type="entry name" value="SDR_fam"/>
</dbReference>
<evidence type="ECO:0000256" key="1">
    <source>
        <dbReference type="ARBA" id="ARBA00006484"/>
    </source>
</evidence>
<reference evidence="3 4" key="1">
    <citation type="submission" date="2017-07" db="EMBL/GenBank/DDBJ databases">
        <title>Draft whole genome sequences of clinical Proprionibacteriaceae strains.</title>
        <authorList>
            <person name="Bernier A.-M."/>
            <person name="Bernard K."/>
            <person name="Domingo M.-C."/>
        </authorList>
    </citation>
    <scope>NUCLEOTIDE SEQUENCE [LARGE SCALE GENOMIC DNA]</scope>
    <source>
        <strain evidence="3 4">NML 030167</strain>
    </source>
</reference>
<keyword evidence="4" id="KW-1185">Reference proteome</keyword>
<evidence type="ECO:0000313" key="4">
    <source>
        <dbReference type="Proteomes" id="UP000215896"/>
    </source>
</evidence>
<dbReference type="PANTHER" id="PTHR24321:SF8">
    <property type="entry name" value="ESTRADIOL 17-BETA-DEHYDROGENASE 8-RELATED"/>
    <property type="match status" value="1"/>
</dbReference>
<dbReference type="EMBL" id="NMVO01000012">
    <property type="protein sequence ID" value="OYO14444.1"/>
    <property type="molecule type" value="Genomic_DNA"/>
</dbReference>
<dbReference type="Gene3D" id="3.40.50.720">
    <property type="entry name" value="NAD(P)-binding Rossmann-like Domain"/>
    <property type="match status" value="1"/>
</dbReference>
<sequence>MGALQGRTALVTGVSRRKGIGYAVARALAAEGAHLVISHHRAHDVDQPWGADDLDAVRSGIREVQVEGAAFADVAADLADPEAPARLVAEAAAVTGSLDILVANQARSGGDGSILDMTADRLDGHWAVNARATILLTAEFARLAADPGDAAARPGDRRRGSIDEHAARRVFWMTSGQHDGPMLGEVAYAASKAALAGLTATVAAELLPLGVILNTINPGPVDTGYLEAEGADRDPEVIAEALAAMPMGRFGAPDDPARLIAWLAGDAGRWIVGQVLTSDGGFALR</sequence>
<gene>
    <name evidence="3" type="ORF">CGZ94_07525</name>
</gene>
<dbReference type="OrthoDB" id="9803333at2"/>
<dbReference type="InterPro" id="IPR020904">
    <property type="entry name" value="Sc_DH/Rdtase_CS"/>
</dbReference>